<comment type="caution">
    <text evidence="3">The sequence shown here is derived from an EMBL/GenBank/DDBJ whole genome shotgun (WGS) entry which is preliminary data.</text>
</comment>
<feature type="chain" id="PRO_5034760986" evidence="2">
    <location>
        <begin position="19"/>
        <end position="175"/>
    </location>
</feature>
<evidence type="ECO:0000256" key="1">
    <source>
        <dbReference type="SAM" id="Phobius"/>
    </source>
</evidence>
<gene>
    <name evidence="3" type="ORF">Bfra_000262</name>
</gene>
<dbReference type="AlphaFoldDB" id="A0A8H6B2R9"/>
<keyword evidence="2" id="KW-0732">Signal</keyword>
<dbReference type="GeneID" id="59254399"/>
<feature type="transmembrane region" description="Helical" evidence="1">
    <location>
        <begin position="153"/>
        <end position="174"/>
    </location>
</feature>
<dbReference type="RefSeq" id="XP_037197040.1">
    <property type="nucleotide sequence ID" value="XM_037330707.1"/>
</dbReference>
<dbReference type="OrthoDB" id="3543931at2759"/>
<proteinExistence type="predicted"/>
<sequence>MISRAVLALSLFFTIIAATSIPICITDSSTPTSFNISSLSKYTTQLCTQIASSKFSSTAKNYNLDSTSSSIISLAFTSAAITCPGNSSASDCEIVYDHLFSGCSDNSSSIAGSGSIDTGCGVYNFQLINTKSNNSNSNSTSVSSESGSSKASVVSYCTVTGSMLLGVAALFGWFL</sequence>
<name>A0A8H6B2R9_9HELO</name>
<keyword evidence="1" id="KW-0472">Membrane</keyword>
<evidence type="ECO:0000313" key="4">
    <source>
        <dbReference type="Proteomes" id="UP000531561"/>
    </source>
</evidence>
<keyword evidence="4" id="KW-1185">Reference proteome</keyword>
<dbReference type="Proteomes" id="UP000531561">
    <property type="component" value="Unassembled WGS sequence"/>
</dbReference>
<keyword evidence="1" id="KW-1133">Transmembrane helix</keyword>
<organism evidence="3 4">
    <name type="scientific">Botrytis fragariae</name>
    <dbReference type="NCBI Taxonomy" id="1964551"/>
    <lineage>
        <taxon>Eukaryota</taxon>
        <taxon>Fungi</taxon>
        <taxon>Dikarya</taxon>
        <taxon>Ascomycota</taxon>
        <taxon>Pezizomycotina</taxon>
        <taxon>Leotiomycetes</taxon>
        <taxon>Helotiales</taxon>
        <taxon>Sclerotiniaceae</taxon>
        <taxon>Botrytis</taxon>
    </lineage>
</organism>
<feature type="signal peptide" evidence="2">
    <location>
        <begin position="1"/>
        <end position="18"/>
    </location>
</feature>
<reference evidence="3 4" key="1">
    <citation type="journal article" date="2020" name="Phytopathology">
        <title>A high-quality genome resource of Botrytis fragariae, a new and rapidly spreading fungal pathogen causing strawberry gray mold in the U.S.A.</title>
        <authorList>
            <person name="Wu Y."/>
            <person name="Saski C.A."/>
            <person name="Schnabel G."/>
            <person name="Xiao S."/>
            <person name="Hu M."/>
        </authorList>
    </citation>
    <scope>NUCLEOTIDE SEQUENCE [LARGE SCALE GENOMIC DNA]</scope>
    <source>
        <strain evidence="3 4">BVB16</strain>
    </source>
</reference>
<evidence type="ECO:0000256" key="2">
    <source>
        <dbReference type="SAM" id="SignalP"/>
    </source>
</evidence>
<protein>
    <submittedName>
        <fullName evidence="3">Uncharacterized protein</fullName>
    </submittedName>
</protein>
<accession>A0A8H6B2R9</accession>
<keyword evidence="1" id="KW-0812">Transmembrane</keyword>
<dbReference type="EMBL" id="JABFCT010000002">
    <property type="protein sequence ID" value="KAF5878095.1"/>
    <property type="molecule type" value="Genomic_DNA"/>
</dbReference>
<evidence type="ECO:0000313" key="3">
    <source>
        <dbReference type="EMBL" id="KAF5878095.1"/>
    </source>
</evidence>